<proteinExistence type="predicted"/>
<evidence type="ECO:0000313" key="2">
    <source>
        <dbReference type="Proteomes" id="UP000245462"/>
    </source>
</evidence>
<accession>A0A2U1FPD9</accession>
<comment type="caution">
    <text evidence="1">The sequence shown here is derived from an EMBL/GenBank/DDBJ whole genome shotgun (WGS) entry which is preliminary data.</text>
</comment>
<reference evidence="1 2" key="1">
    <citation type="submission" date="2018-04" db="EMBL/GenBank/DDBJ databases">
        <title>Genomic Encyclopedia of Type Strains, Phase IV (KMG-IV): sequencing the most valuable type-strain genomes for metagenomic binning, comparative biology and taxonomic classification.</title>
        <authorList>
            <person name="Goeker M."/>
        </authorList>
    </citation>
    <scope>NUCLEOTIDE SEQUENCE [LARGE SCALE GENOMIC DNA]</scope>
    <source>
        <strain evidence="1 2">DSM 28520</strain>
    </source>
</reference>
<dbReference type="GeneID" id="94549953"/>
<dbReference type="AlphaFoldDB" id="A0A2U1FPD9"/>
<keyword evidence="2" id="KW-1185">Reference proteome</keyword>
<name>A0A2U1FPD9_9PORP</name>
<dbReference type="Proteomes" id="UP000245462">
    <property type="component" value="Unassembled WGS sequence"/>
</dbReference>
<evidence type="ECO:0000313" key="1">
    <source>
        <dbReference type="EMBL" id="PVZ14014.1"/>
    </source>
</evidence>
<sequence length="61" mass="6968">MEDSAEVNWGDSFVTKTIVRKPGGNVRQQLQIAKIPSDGFYANNRDEKYTLTEAFRIFADK</sequence>
<dbReference type="EMBL" id="QEKY01000002">
    <property type="protein sequence ID" value="PVZ14014.1"/>
    <property type="molecule type" value="Genomic_DNA"/>
</dbReference>
<organism evidence="1 2">
    <name type="scientific">Porphyromonas loveana</name>
    <dbReference type="NCBI Taxonomy" id="1884669"/>
    <lineage>
        <taxon>Bacteria</taxon>
        <taxon>Pseudomonadati</taxon>
        <taxon>Bacteroidota</taxon>
        <taxon>Bacteroidia</taxon>
        <taxon>Bacteroidales</taxon>
        <taxon>Porphyromonadaceae</taxon>
        <taxon>Porphyromonas</taxon>
    </lineage>
</organism>
<protein>
    <submittedName>
        <fullName evidence="1">Uncharacterized protein</fullName>
    </submittedName>
</protein>
<dbReference type="RefSeq" id="WP_116678507.1">
    <property type="nucleotide sequence ID" value="NZ_JBGXZY010000047.1"/>
</dbReference>
<gene>
    <name evidence="1" type="ORF">C7382_10256</name>
</gene>